<feature type="transmembrane region" description="Helical" evidence="2">
    <location>
        <begin position="137"/>
        <end position="158"/>
    </location>
</feature>
<accession>A0A812R2Z9</accession>
<keyword evidence="2" id="KW-1133">Transmembrane helix</keyword>
<proteinExistence type="predicted"/>
<comment type="caution">
    <text evidence="3">The sequence shown here is derived from an EMBL/GenBank/DDBJ whole genome shotgun (WGS) entry which is preliminary data.</text>
</comment>
<reference evidence="3" key="1">
    <citation type="submission" date="2021-02" db="EMBL/GenBank/DDBJ databases">
        <authorList>
            <person name="Dougan E. K."/>
            <person name="Rhodes N."/>
            <person name="Thang M."/>
            <person name="Chan C."/>
        </authorList>
    </citation>
    <scope>NUCLEOTIDE SEQUENCE</scope>
</reference>
<feature type="compositionally biased region" description="Basic and acidic residues" evidence="1">
    <location>
        <begin position="12"/>
        <end position="21"/>
    </location>
</feature>
<keyword evidence="2" id="KW-0812">Transmembrane</keyword>
<dbReference type="AlphaFoldDB" id="A0A812R2Z9"/>
<name>A0A812R2Z9_9DINO</name>
<dbReference type="EMBL" id="CAJNDS010002296">
    <property type="protein sequence ID" value="CAE7417008.1"/>
    <property type="molecule type" value="Genomic_DNA"/>
</dbReference>
<keyword evidence="4" id="KW-1185">Reference proteome</keyword>
<dbReference type="OrthoDB" id="424954at2759"/>
<evidence type="ECO:0000313" key="3">
    <source>
        <dbReference type="EMBL" id="CAE7417008.1"/>
    </source>
</evidence>
<keyword evidence="2" id="KW-0472">Membrane</keyword>
<evidence type="ECO:0000256" key="2">
    <source>
        <dbReference type="SAM" id="Phobius"/>
    </source>
</evidence>
<sequence length="703" mass="77742">MPAPTIPAGKVQGEEPDHEDVRSIEVEMPTSGVAIERQLETMRRQFESDLVQVLERVQALEGRLGMEHSPLAGKNPADSIDVEPTKEPVLDSQLRVAEPAGEEEQEQSTEVCFEESVWSIPALAGIAGVDVGFFDRWFGAVLLLLNFGMQAAFSWVLLTDAFIGEPFETRVESAKIWRTSVAHDYKYLDLADTSLVSRVCTGDGALILSTTQATLIHQINSFLGLQKGQFEHSVFQPGILLSMICIILWTLCVYKEFRRIWLQLEAAWVIPKQRRTVYRDNAFVYMSWGRFCALLATYIARTVIATVLLAAGILWLARTTSIEELMLNAVALNAILDVDEFLFAGMTPINIQHSIQSLKPIKVKYSRLRSECESLVHFVTLVVLVVCSYYLLLGPLGDTMLAVKNELCGGDQTFVVSYNTDTQQTFGLRTAETRDYQNLSASEIAVQSHKATSRGLATPSLETQYLTFSANKDLFQADRTRTIAEEAALTPFCIESLQDPTNPRYNDPSMQAMSINRIAIAALSAGRQGVIRCEDLGDLCDTFDARLVRLTCGDTCGCLNPYSSAWFKVEEQGCATACLRVADMRMQNSTCQDMPPDDNWRKFWTLYPGILSSFYGRDITGTTFYSEITQTMQAMISGGCPVLAQSPFELLTQANWCQGMPSLFRPLAIVCPQTCGCSLPSGDEGIPSYCPPSCASAGNSSFS</sequence>
<feature type="transmembrane region" description="Helical" evidence="2">
    <location>
        <begin position="234"/>
        <end position="254"/>
    </location>
</feature>
<protein>
    <submittedName>
        <fullName evidence="3">Uncharacterized protein</fullName>
    </submittedName>
</protein>
<evidence type="ECO:0000313" key="4">
    <source>
        <dbReference type="Proteomes" id="UP000604046"/>
    </source>
</evidence>
<feature type="region of interest" description="Disordered" evidence="1">
    <location>
        <begin position="1"/>
        <end position="21"/>
    </location>
</feature>
<gene>
    <name evidence="3" type="ORF">SNAT2548_LOCUS22675</name>
</gene>
<organism evidence="3 4">
    <name type="scientific">Symbiodinium natans</name>
    <dbReference type="NCBI Taxonomy" id="878477"/>
    <lineage>
        <taxon>Eukaryota</taxon>
        <taxon>Sar</taxon>
        <taxon>Alveolata</taxon>
        <taxon>Dinophyceae</taxon>
        <taxon>Suessiales</taxon>
        <taxon>Symbiodiniaceae</taxon>
        <taxon>Symbiodinium</taxon>
    </lineage>
</organism>
<feature type="transmembrane region" description="Helical" evidence="2">
    <location>
        <begin position="291"/>
        <end position="317"/>
    </location>
</feature>
<dbReference type="Proteomes" id="UP000604046">
    <property type="component" value="Unassembled WGS sequence"/>
</dbReference>
<evidence type="ECO:0000256" key="1">
    <source>
        <dbReference type="SAM" id="MobiDB-lite"/>
    </source>
</evidence>
<feature type="transmembrane region" description="Helical" evidence="2">
    <location>
        <begin position="372"/>
        <end position="392"/>
    </location>
</feature>